<evidence type="ECO:0000256" key="1">
    <source>
        <dbReference type="SAM" id="Coils"/>
    </source>
</evidence>
<feature type="coiled-coil region" evidence="1">
    <location>
        <begin position="330"/>
        <end position="381"/>
    </location>
</feature>
<feature type="coiled-coil region" evidence="1">
    <location>
        <begin position="140"/>
        <end position="175"/>
    </location>
</feature>
<evidence type="ECO:0000313" key="5">
    <source>
        <dbReference type="Proteomes" id="UP001172155"/>
    </source>
</evidence>
<keyword evidence="3" id="KW-1133">Transmembrane helix</keyword>
<dbReference type="Proteomes" id="UP001172155">
    <property type="component" value="Unassembled WGS sequence"/>
</dbReference>
<comment type="caution">
    <text evidence="4">The sequence shown here is derived from an EMBL/GenBank/DDBJ whole genome shotgun (WGS) entry which is preliminary data.</text>
</comment>
<protein>
    <submittedName>
        <fullName evidence="4">Uncharacterized protein</fullName>
    </submittedName>
</protein>
<feature type="transmembrane region" description="Helical" evidence="3">
    <location>
        <begin position="687"/>
        <end position="706"/>
    </location>
</feature>
<keyword evidence="1" id="KW-0175">Coiled coil</keyword>
<evidence type="ECO:0000256" key="2">
    <source>
        <dbReference type="SAM" id="MobiDB-lite"/>
    </source>
</evidence>
<evidence type="ECO:0000256" key="3">
    <source>
        <dbReference type="SAM" id="Phobius"/>
    </source>
</evidence>
<reference evidence="4" key="1">
    <citation type="submission" date="2023-06" db="EMBL/GenBank/DDBJ databases">
        <title>Genome-scale phylogeny and comparative genomics of the fungal order Sordariales.</title>
        <authorList>
            <consortium name="Lawrence Berkeley National Laboratory"/>
            <person name="Hensen N."/>
            <person name="Bonometti L."/>
            <person name="Westerberg I."/>
            <person name="Brannstrom I.O."/>
            <person name="Guillou S."/>
            <person name="Cros-Aarteil S."/>
            <person name="Calhoun S."/>
            <person name="Haridas S."/>
            <person name="Kuo A."/>
            <person name="Mondo S."/>
            <person name="Pangilinan J."/>
            <person name="Riley R."/>
            <person name="LaButti K."/>
            <person name="Andreopoulos B."/>
            <person name="Lipzen A."/>
            <person name="Chen C."/>
            <person name="Yanf M."/>
            <person name="Daum C."/>
            <person name="Ng V."/>
            <person name="Clum A."/>
            <person name="Steindorff A."/>
            <person name="Ohm R."/>
            <person name="Martin F."/>
            <person name="Silar P."/>
            <person name="Natvig D."/>
            <person name="Lalanne C."/>
            <person name="Gautier V."/>
            <person name="Ament-velasquez S.L."/>
            <person name="Kruys A."/>
            <person name="Hutchinson M.I."/>
            <person name="Powell A.J."/>
            <person name="Barry K."/>
            <person name="Miller A.N."/>
            <person name="Grigoriev I.V."/>
            <person name="Debuchy R."/>
            <person name="Gladieux P."/>
            <person name="Thoren M.H."/>
            <person name="Johannesson H."/>
        </authorList>
    </citation>
    <scope>NUCLEOTIDE SEQUENCE</scope>
    <source>
        <strain evidence="4">SMH3187-1</strain>
    </source>
</reference>
<feature type="transmembrane region" description="Helical" evidence="3">
    <location>
        <begin position="718"/>
        <end position="744"/>
    </location>
</feature>
<evidence type="ECO:0000313" key="4">
    <source>
        <dbReference type="EMBL" id="KAK0749430.1"/>
    </source>
</evidence>
<dbReference type="EMBL" id="JAUKUD010000003">
    <property type="protein sequence ID" value="KAK0749430.1"/>
    <property type="molecule type" value="Genomic_DNA"/>
</dbReference>
<keyword evidence="3" id="KW-0472">Membrane</keyword>
<feature type="region of interest" description="Disordered" evidence="2">
    <location>
        <begin position="1"/>
        <end position="36"/>
    </location>
</feature>
<accession>A0AA40K879</accession>
<feature type="transmembrane region" description="Helical" evidence="3">
    <location>
        <begin position="764"/>
        <end position="784"/>
    </location>
</feature>
<keyword evidence="3" id="KW-0812">Transmembrane</keyword>
<dbReference type="AlphaFoldDB" id="A0AA40K879"/>
<organism evidence="4 5">
    <name type="scientific">Schizothecium vesticola</name>
    <dbReference type="NCBI Taxonomy" id="314040"/>
    <lineage>
        <taxon>Eukaryota</taxon>
        <taxon>Fungi</taxon>
        <taxon>Dikarya</taxon>
        <taxon>Ascomycota</taxon>
        <taxon>Pezizomycotina</taxon>
        <taxon>Sordariomycetes</taxon>
        <taxon>Sordariomycetidae</taxon>
        <taxon>Sordariales</taxon>
        <taxon>Schizotheciaceae</taxon>
        <taxon>Schizothecium</taxon>
    </lineage>
</organism>
<feature type="coiled-coil region" evidence="1">
    <location>
        <begin position="253"/>
        <end position="280"/>
    </location>
</feature>
<gene>
    <name evidence="4" type="ORF">B0T18DRAFT_406667</name>
</gene>
<feature type="coiled-coil region" evidence="1">
    <location>
        <begin position="426"/>
        <end position="580"/>
    </location>
</feature>
<keyword evidence="5" id="KW-1185">Reference proteome</keyword>
<name>A0AA40K879_9PEZI</name>
<proteinExistence type="predicted"/>
<sequence>MAREEGRLRVQAAKDQEELRARSEREAAELRAKGERETAELRVKLETQMEEMKKKHKAKKATLIADAAKEKEDLARRAVAEMVKITKKATEEMDKVRKKAAVEMAEHEDVWTTKLGDAERRLKDTEDFRVAQQAHWETVLKALEAKHDETVERLKAEHEQETERLRAEHERAMETLTAMHAQEIATLTAQGKKEMAALAAQGKKDMKALETRLRAESESIRAAEEKERALIAKEYEYRLRLALYNDSRSKMKLRDSLKQFDKLQAENEKLMADYERYRDAHPDYPPVTPSQIQALKDMMVQAIRDGKTDNMAVLMESAKKIIPIPVDALLEDLIIRHAEEEQQIKALDRGWTEVHQETVRLDEEHAALVALQEALKLESEEVKTDYCQRSEQLDARMAQWEADYHQRSTDLNTIRAGLDEVYRQKSEQLDTKMAEYDAKIAQYDKDLEKLKRDRDAVEADKERLEFLQVYNSLDEDKNEAVAQALQAERLKLNELEWEYEEGKRETEALKEELAEDKERLKEQYNAALDELEASFESREESLAAREAWVADESAKLKQDLAEFQARMNRADERRARMQLMLEYIVQSNIQRQEALVANSLLDLHVRQQIERLGHEICFCSLLQFFFPEVYDATVNGGCCGMREEHPVADWPGRPVSDRQAANAAGGATSVCHGHHGHGHISAAGAPWMFLCQVLTSSVWFVFLVILQTHNLRRLLWFNLSLFVGIPLYLGRLALFGISMAWMGLHLPFRLASKPTPPKLWLVQRPSAAALVGVLLTTGLVLTFLSAEAVRQERMIWLRANSWRTYLVEIQETAPYWGGWPLEVDMRLAYEPMLKWLFDGLKELLFPRKRALVEGEESAAAAVVRWFFD</sequence>